<dbReference type="AlphaFoldDB" id="A0A5U3G7L6"/>
<evidence type="ECO:0000313" key="1">
    <source>
        <dbReference type="EMBL" id="EBP4061174.1"/>
    </source>
</evidence>
<reference evidence="1" key="1">
    <citation type="submission" date="2018-07" db="EMBL/GenBank/DDBJ databases">
        <authorList>
            <consortium name="GenomeTrakr network: Whole genome sequencing for foodborne pathogen traceback"/>
        </authorList>
    </citation>
    <scope>NUCLEOTIDE SEQUENCE</scope>
    <source>
        <strain evidence="1">MDH-2013-00175</strain>
    </source>
</reference>
<gene>
    <name evidence="1" type="ORF">Z599_26445</name>
</gene>
<comment type="caution">
    <text evidence="1">The sequence shown here is derived from an EMBL/GenBank/DDBJ whole genome shotgun (WGS) entry which is preliminary data.</text>
</comment>
<organism evidence="1">
    <name type="scientific">Salmonella enterica I</name>
    <dbReference type="NCBI Taxonomy" id="59201"/>
    <lineage>
        <taxon>Bacteria</taxon>
        <taxon>Pseudomonadati</taxon>
        <taxon>Pseudomonadota</taxon>
        <taxon>Gammaproteobacteria</taxon>
        <taxon>Enterobacterales</taxon>
        <taxon>Enterobacteriaceae</taxon>
        <taxon>Salmonella</taxon>
    </lineage>
</organism>
<sequence length="83" mass="9019">MDLTKQQVQVLSRLANGEQVFKGEGDVYRWSGDAGGQVCTAPVKALLKLKLVRIAKVKGGTVLRCAVTAAGQDYLKNSWNNQK</sequence>
<proteinExistence type="predicted"/>
<accession>A0A5U3G7L6</accession>
<protein>
    <submittedName>
        <fullName evidence="1">Uncharacterized protein</fullName>
    </submittedName>
</protein>
<dbReference type="EMBL" id="AAGLQK010000088">
    <property type="protein sequence ID" value="EBP4061174.1"/>
    <property type="molecule type" value="Genomic_DNA"/>
</dbReference>
<name>A0A5U3G7L6_SALET</name>